<dbReference type="PIRSF" id="PIRSF006223">
    <property type="entry name" value="DsrC_TusE"/>
    <property type="match status" value="1"/>
</dbReference>
<dbReference type="Proteomes" id="UP000316199">
    <property type="component" value="Unassembled WGS sequence"/>
</dbReference>
<proteinExistence type="inferred from homology"/>
<name>A0A520RWR3_9GAMM</name>
<comment type="subcellular location">
    <subcellularLocation>
        <location evidence="1">Cytoplasm</location>
    </subcellularLocation>
</comment>
<feature type="non-terminal residue" evidence="5">
    <location>
        <position position="1"/>
    </location>
</feature>
<dbReference type="InterPro" id="IPR042072">
    <property type="entry name" value="DsrC-like_C"/>
</dbReference>
<evidence type="ECO:0000256" key="3">
    <source>
        <dbReference type="ARBA" id="ARBA00022490"/>
    </source>
</evidence>
<dbReference type="GO" id="GO:0097163">
    <property type="term" value="F:sulfur carrier activity"/>
    <property type="evidence" value="ECO:0007669"/>
    <property type="project" value="TreeGrafter"/>
</dbReference>
<reference evidence="5 6" key="1">
    <citation type="submission" date="2019-02" db="EMBL/GenBank/DDBJ databases">
        <title>Prokaryotic population dynamics and viral predation in marine succession experiment using metagenomics: the confinement effect.</title>
        <authorList>
            <person name="Haro-Moreno J.M."/>
            <person name="Rodriguez-Valera F."/>
            <person name="Lopez-Perez M."/>
        </authorList>
    </citation>
    <scope>NUCLEOTIDE SEQUENCE [LARGE SCALE GENOMIC DNA]</scope>
    <source>
        <strain evidence="5">MED-G157</strain>
    </source>
</reference>
<dbReference type="NCBIfam" id="TIGR03342">
    <property type="entry name" value="dsrC_tusE_dsvC"/>
    <property type="match status" value="1"/>
</dbReference>
<dbReference type="Gene3D" id="1.10.10.370">
    <property type="entry name" value="DsrC-like protein, C-terminal domain"/>
    <property type="match status" value="1"/>
</dbReference>
<dbReference type="GO" id="GO:0005737">
    <property type="term" value="C:cytoplasm"/>
    <property type="evidence" value="ECO:0007669"/>
    <property type="project" value="UniProtKB-SubCell"/>
</dbReference>
<evidence type="ECO:0000313" key="6">
    <source>
        <dbReference type="Proteomes" id="UP000316199"/>
    </source>
</evidence>
<feature type="active site" description="Cysteine persulfide intermediate" evidence="4">
    <location>
        <position position="94"/>
    </location>
</feature>
<evidence type="ECO:0000256" key="4">
    <source>
        <dbReference type="PIRSR" id="PIRSR006223-50"/>
    </source>
</evidence>
<comment type="similarity">
    <text evidence="2">Belongs to the DsrC/TusE family.</text>
</comment>
<protein>
    <submittedName>
        <fullName evidence="5">TusE/DsrC/DsvC family sulfur relay protein</fullName>
    </submittedName>
</protein>
<dbReference type="InterPro" id="IPR007453">
    <property type="entry name" value="DsrC/TusE"/>
</dbReference>
<sequence length="95" mass="10810">GFLKHLKDWSPEVAAIIAEADGISLTPDHWRIIELTREYYERYRLSPAARIIVNLIKENIGPEKASSLYLMQLFTGRPARMINKISGLPKPSNCD</sequence>
<organism evidence="5 6">
    <name type="scientific">OM182 bacterium</name>
    <dbReference type="NCBI Taxonomy" id="2510334"/>
    <lineage>
        <taxon>Bacteria</taxon>
        <taxon>Pseudomonadati</taxon>
        <taxon>Pseudomonadota</taxon>
        <taxon>Gammaproteobacteria</taxon>
        <taxon>OMG group</taxon>
        <taxon>OM182 clade</taxon>
    </lineage>
</organism>
<evidence type="ECO:0000313" key="5">
    <source>
        <dbReference type="EMBL" id="RZO74624.1"/>
    </source>
</evidence>
<dbReference type="EMBL" id="SHAG01000071">
    <property type="protein sequence ID" value="RZO74624.1"/>
    <property type="molecule type" value="Genomic_DNA"/>
</dbReference>
<dbReference type="GO" id="GO:0002143">
    <property type="term" value="P:tRNA wobble position uridine thiolation"/>
    <property type="evidence" value="ECO:0007669"/>
    <property type="project" value="TreeGrafter"/>
</dbReference>
<keyword evidence="3" id="KW-0963">Cytoplasm</keyword>
<dbReference type="SUPFAM" id="SSF69721">
    <property type="entry name" value="DsrC, the gamma subunit of dissimilatory sulfite reductase"/>
    <property type="match status" value="1"/>
</dbReference>
<evidence type="ECO:0000256" key="1">
    <source>
        <dbReference type="ARBA" id="ARBA00004496"/>
    </source>
</evidence>
<dbReference type="PANTHER" id="PTHR37010:SF1">
    <property type="entry name" value="SULFURTRANSFERASE TUSE"/>
    <property type="match status" value="1"/>
</dbReference>
<dbReference type="Gene3D" id="3.30.1420.10">
    <property type="match status" value="1"/>
</dbReference>
<accession>A0A520RWR3</accession>
<gene>
    <name evidence="5" type="primary">tusE</name>
    <name evidence="5" type="ORF">EVA68_08770</name>
</gene>
<dbReference type="AlphaFoldDB" id="A0A520RWR3"/>
<dbReference type="InterPro" id="IPR025526">
    <property type="entry name" value="DsrC-like_dom_sf"/>
</dbReference>
<comment type="caution">
    <text evidence="5">The sequence shown here is derived from an EMBL/GenBank/DDBJ whole genome shotgun (WGS) entry which is preliminary data.</text>
</comment>
<dbReference type="Pfam" id="PF04358">
    <property type="entry name" value="DsrC"/>
    <property type="match status" value="1"/>
</dbReference>
<evidence type="ECO:0000256" key="2">
    <source>
        <dbReference type="ARBA" id="ARBA00005718"/>
    </source>
</evidence>
<dbReference type="InterPro" id="IPR043163">
    <property type="entry name" value="DsrC-like_N"/>
</dbReference>
<dbReference type="PANTHER" id="PTHR37010">
    <property type="entry name" value="SULFURTRANSFERASE TUSE"/>
    <property type="match status" value="1"/>
</dbReference>